<accession>A0A268NZ21</accession>
<reference evidence="1 2" key="1">
    <citation type="submission" date="2017-07" db="EMBL/GenBank/DDBJ databases">
        <title>Isolation and whole genome analysis of endospore-forming bacteria from heroin.</title>
        <authorList>
            <person name="Kalinowski J."/>
            <person name="Ahrens B."/>
            <person name="Al-Dilaimi A."/>
            <person name="Winkler A."/>
            <person name="Wibberg D."/>
            <person name="Schleenbecker U."/>
            <person name="Ruckert C."/>
            <person name="Wolfel R."/>
            <person name="Grass G."/>
        </authorList>
    </citation>
    <scope>NUCLEOTIDE SEQUENCE [LARGE SCALE GENOMIC DNA]</scope>
    <source>
        <strain evidence="1 2">7539</strain>
    </source>
</reference>
<dbReference type="InterPro" id="IPR018743">
    <property type="entry name" value="DUF2292"/>
</dbReference>
<dbReference type="EMBL" id="NPCC01000015">
    <property type="protein sequence ID" value="PAE88509.1"/>
    <property type="molecule type" value="Genomic_DNA"/>
</dbReference>
<dbReference type="Proteomes" id="UP000216207">
    <property type="component" value="Unassembled WGS sequence"/>
</dbReference>
<dbReference type="Pfam" id="PF10055">
    <property type="entry name" value="DUF2292"/>
    <property type="match status" value="1"/>
</dbReference>
<evidence type="ECO:0000313" key="2">
    <source>
        <dbReference type="Proteomes" id="UP000216207"/>
    </source>
</evidence>
<dbReference type="RefSeq" id="WP_073305650.1">
    <property type="nucleotide sequence ID" value="NZ_CP012475.1"/>
</dbReference>
<dbReference type="AlphaFoldDB" id="A0A268NZ21"/>
<sequence length="53" mass="6224">MGAIEEEKIQAIVQFIEEIDFGSLHITIHNGQITQIERTEKKRFENVKKQKVK</sequence>
<evidence type="ECO:0000313" key="1">
    <source>
        <dbReference type="EMBL" id="PAE88509.1"/>
    </source>
</evidence>
<dbReference type="GeneID" id="86924667"/>
<name>A0A268NZ21_SHOCL</name>
<proteinExistence type="predicted"/>
<comment type="caution">
    <text evidence="1">The sequence shown here is derived from an EMBL/GenBank/DDBJ whole genome shotgun (WGS) entry which is preliminary data.</text>
</comment>
<gene>
    <name evidence="1" type="ORF">CHH72_12780</name>
</gene>
<protein>
    <submittedName>
        <fullName evidence="1">DUF2292 domain-containing protein</fullName>
    </submittedName>
</protein>
<organism evidence="1 2">
    <name type="scientific">Shouchella clausii</name>
    <name type="common">Alkalihalobacillus clausii</name>
    <dbReference type="NCBI Taxonomy" id="79880"/>
    <lineage>
        <taxon>Bacteria</taxon>
        <taxon>Bacillati</taxon>
        <taxon>Bacillota</taxon>
        <taxon>Bacilli</taxon>
        <taxon>Bacillales</taxon>
        <taxon>Bacillaceae</taxon>
        <taxon>Shouchella</taxon>
    </lineage>
</organism>